<evidence type="ECO:0000313" key="2">
    <source>
        <dbReference type="Proteomes" id="UP000054653"/>
    </source>
</evidence>
<comment type="caution">
    <text evidence="1">The sequence shown here is derived from an EMBL/GenBank/DDBJ whole genome shotgun (WGS) entry which is preliminary data.</text>
</comment>
<dbReference type="Proteomes" id="UP000054653">
    <property type="component" value="Unassembled WGS sequence"/>
</dbReference>
<proteinExistence type="predicted"/>
<evidence type="ECO:0000313" key="1">
    <source>
        <dbReference type="EMBL" id="KRY13091.1"/>
    </source>
</evidence>
<organism evidence="1 2">
    <name type="scientific">Trichinella britovi</name>
    <name type="common">Parasitic roundworm</name>
    <dbReference type="NCBI Taxonomy" id="45882"/>
    <lineage>
        <taxon>Eukaryota</taxon>
        <taxon>Metazoa</taxon>
        <taxon>Ecdysozoa</taxon>
        <taxon>Nematoda</taxon>
        <taxon>Enoplea</taxon>
        <taxon>Dorylaimia</taxon>
        <taxon>Trichinellida</taxon>
        <taxon>Trichinellidae</taxon>
        <taxon>Trichinella</taxon>
    </lineage>
</organism>
<gene>
    <name evidence="1" type="ORF">T03_15189</name>
</gene>
<sequence length="45" mass="5135">MVMHPYLEKQKLLANYRSIVCNLSEYSQSQKGGGVWGKWDAESSD</sequence>
<reference evidence="1 2" key="1">
    <citation type="submission" date="2015-01" db="EMBL/GenBank/DDBJ databases">
        <title>Evolution of Trichinella species and genotypes.</title>
        <authorList>
            <person name="Korhonen P.K."/>
            <person name="Edoardo P."/>
            <person name="Giuseppe L.R."/>
            <person name="Gasser R.B."/>
        </authorList>
    </citation>
    <scope>NUCLEOTIDE SEQUENCE [LARGE SCALE GENOMIC DNA]</scope>
    <source>
        <strain evidence="1">ISS120</strain>
    </source>
</reference>
<dbReference type="AlphaFoldDB" id="A0A0V0ZLB4"/>
<keyword evidence="2" id="KW-1185">Reference proteome</keyword>
<protein>
    <submittedName>
        <fullName evidence="1">Uncharacterized protein</fullName>
    </submittedName>
</protein>
<dbReference type="EMBL" id="JYDI01003711">
    <property type="protein sequence ID" value="KRY13091.1"/>
    <property type="molecule type" value="Genomic_DNA"/>
</dbReference>
<accession>A0A0V0ZLB4</accession>
<name>A0A0V0ZLB4_TRIBR</name>